<name>A0ABQ5QXW0_9ACTN</name>
<dbReference type="SUPFAM" id="SSF55785">
    <property type="entry name" value="PYP-like sensor domain (PAS domain)"/>
    <property type="match status" value="1"/>
</dbReference>
<dbReference type="Gene3D" id="3.30.450.20">
    <property type="entry name" value="PAS domain"/>
    <property type="match status" value="1"/>
</dbReference>
<dbReference type="NCBIfam" id="TIGR00254">
    <property type="entry name" value="GGDEF"/>
    <property type="match status" value="1"/>
</dbReference>
<comment type="caution">
    <text evidence="5">The sequence shown here is derived from an EMBL/GenBank/DDBJ whole genome shotgun (WGS) entry which is preliminary data.</text>
</comment>
<dbReference type="InterPro" id="IPR000160">
    <property type="entry name" value="GGDEF_dom"/>
</dbReference>
<dbReference type="PROSITE" id="PS50113">
    <property type="entry name" value="PAC"/>
    <property type="match status" value="1"/>
</dbReference>
<dbReference type="InterPro" id="IPR001633">
    <property type="entry name" value="EAL_dom"/>
</dbReference>
<gene>
    <name evidence="5" type="ORF">Pa4123_46590</name>
</gene>
<dbReference type="InterPro" id="IPR052155">
    <property type="entry name" value="Biofilm_reg_signaling"/>
</dbReference>
<reference evidence="5" key="1">
    <citation type="submission" date="2022-12" db="EMBL/GenBank/DDBJ databases">
        <title>New Phytohabitans aurantiacus sp. RD004123 nov., an actinomycete isolated from soil.</title>
        <authorList>
            <person name="Triningsih D.W."/>
            <person name="Harunari E."/>
            <person name="Igarashi Y."/>
        </authorList>
    </citation>
    <scope>NUCLEOTIDE SEQUENCE</scope>
    <source>
        <strain evidence="5">RD004123</strain>
    </source>
</reference>
<dbReference type="CDD" id="cd01948">
    <property type="entry name" value="EAL"/>
    <property type="match status" value="1"/>
</dbReference>
<proteinExistence type="predicted"/>
<dbReference type="RefSeq" id="WP_281898999.1">
    <property type="nucleotide sequence ID" value="NZ_BSDI01000023.1"/>
</dbReference>
<evidence type="ECO:0000259" key="4">
    <source>
        <dbReference type="PROSITE" id="PS50887"/>
    </source>
</evidence>
<dbReference type="InterPro" id="IPR000014">
    <property type="entry name" value="PAS"/>
</dbReference>
<dbReference type="Gene3D" id="3.30.70.270">
    <property type="match status" value="1"/>
</dbReference>
<feature type="domain" description="GGDEF" evidence="4">
    <location>
        <begin position="193"/>
        <end position="324"/>
    </location>
</feature>
<evidence type="ECO:0000313" key="5">
    <source>
        <dbReference type="EMBL" id="GLH99383.1"/>
    </source>
</evidence>
<dbReference type="Gene3D" id="3.20.20.450">
    <property type="entry name" value="EAL domain"/>
    <property type="match status" value="1"/>
</dbReference>
<dbReference type="InterPro" id="IPR029787">
    <property type="entry name" value="Nucleotide_cyclase"/>
</dbReference>
<dbReference type="SMART" id="SM00052">
    <property type="entry name" value="EAL"/>
    <property type="match status" value="1"/>
</dbReference>
<dbReference type="PANTHER" id="PTHR44757">
    <property type="entry name" value="DIGUANYLATE CYCLASE DGCP"/>
    <property type="match status" value="1"/>
</dbReference>
<evidence type="ECO:0000256" key="1">
    <source>
        <dbReference type="SAM" id="Phobius"/>
    </source>
</evidence>
<keyword evidence="1" id="KW-1133">Transmembrane helix</keyword>
<dbReference type="SMART" id="SM00267">
    <property type="entry name" value="GGDEF"/>
    <property type="match status" value="1"/>
</dbReference>
<keyword evidence="6" id="KW-1185">Reference proteome</keyword>
<dbReference type="InterPro" id="IPR035965">
    <property type="entry name" value="PAS-like_dom_sf"/>
</dbReference>
<dbReference type="EMBL" id="BSDI01000023">
    <property type="protein sequence ID" value="GLH99383.1"/>
    <property type="molecule type" value="Genomic_DNA"/>
</dbReference>
<protein>
    <recommendedName>
        <fullName evidence="7">GGDEF domain-containing protein</fullName>
    </recommendedName>
</protein>
<dbReference type="PROSITE" id="PS50883">
    <property type="entry name" value="EAL"/>
    <property type="match status" value="1"/>
</dbReference>
<dbReference type="PANTHER" id="PTHR44757:SF2">
    <property type="entry name" value="BIOFILM ARCHITECTURE MAINTENANCE PROTEIN MBAA"/>
    <property type="match status" value="1"/>
</dbReference>
<sequence>MGATSILLTVVTTAVIVAAATWFLARRQLTAVGRSTSPYELGAQIGPTADAVLIVDDGNRIRYASPSARAVFGTTVLDDIPLPDLVDRAERRTAEYLLNHARAGDPHAPPRLSRADWTIHARDGRKVHVEASCRPLPLASGFSGLVVSLRDVTAQRDLERELTRQRFHDPLTGLPNRQRFYERVGHAIATEADPVGVLLVDLDGFRAINDGLGQAAGDAVLTAVGRRISETVGRDGVAARLGDDEFAVLIRDVTANPPDRVAARVAGALAHPIDLDGGPVSCSASIGVATSAGASSAAELLQHADHALVAAKAGGLGRWRAYDPSMASALTDRIALGGATKDGSLTLDYQPIAALSTGHIAGFEALLRWRHPTRGRLSPDEFIGIAEESGLIVPIGDWVLATAARSARRWTAAAGADAPYVSVNVSPRQFQPAGFVDTVHGVLATTGLPPHRLVLEVTESSLLRDDDKAWDDLQSLRVLGVRIAIDDFGTGYSALSYLRHAPLDILKLDRLFISQLATSARQRDLVAGIVRLARSLDLDVVAEGIETPQQRDISAEIGCGYGQGYLIGRPVLDPGTHAG</sequence>
<accession>A0ABQ5QXW0</accession>
<evidence type="ECO:0000259" key="3">
    <source>
        <dbReference type="PROSITE" id="PS50883"/>
    </source>
</evidence>
<dbReference type="InterPro" id="IPR035919">
    <property type="entry name" value="EAL_sf"/>
</dbReference>
<feature type="domain" description="EAL" evidence="3">
    <location>
        <begin position="329"/>
        <end position="579"/>
    </location>
</feature>
<evidence type="ECO:0000259" key="2">
    <source>
        <dbReference type="PROSITE" id="PS50113"/>
    </source>
</evidence>
<dbReference type="PROSITE" id="PS50887">
    <property type="entry name" value="GGDEF"/>
    <property type="match status" value="1"/>
</dbReference>
<feature type="domain" description="PAC" evidence="2">
    <location>
        <begin position="113"/>
        <end position="164"/>
    </location>
</feature>
<dbReference type="SUPFAM" id="SSF141868">
    <property type="entry name" value="EAL domain-like"/>
    <property type="match status" value="1"/>
</dbReference>
<dbReference type="Proteomes" id="UP001144280">
    <property type="component" value="Unassembled WGS sequence"/>
</dbReference>
<dbReference type="NCBIfam" id="TIGR00229">
    <property type="entry name" value="sensory_box"/>
    <property type="match status" value="1"/>
</dbReference>
<feature type="transmembrane region" description="Helical" evidence="1">
    <location>
        <begin position="6"/>
        <end position="25"/>
    </location>
</feature>
<dbReference type="Pfam" id="PF00563">
    <property type="entry name" value="EAL"/>
    <property type="match status" value="1"/>
</dbReference>
<keyword evidence="1" id="KW-0812">Transmembrane</keyword>
<keyword evidence="1" id="KW-0472">Membrane</keyword>
<evidence type="ECO:0000313" key="6">
    <source>
        <dbReference type="Proteomes" id="UP001144280"/>
    </source>
</evidence>
<dbReference type="Pfam" id="PF13188">
    <property type="entry name" value="PAS_8"/>
    <property type="match status" value="1"/>
</dbReference>
<dbReference type="CDD" id="cd01949">
    <property type="entry name" value="GGDEF"/>
    <property type="match status" value="1"/>
</dbReference>
<dbReference type="CDD" id="cd00130">
    <property type="entry name" value="PAS"/>
    <property type="match status" value="1"/>
</dbReference>
<evidence type="ECO:0008006" key="7">
    <source>
        <dbReference type="Google" id="ProtNLM"/>
    </source>
</evidence>
<organism evidence="5 6">
    <name type="scientific">Phytohabitans aurantiacus</name>
    <dbReference type="NCBI Taxonomy" id="3016789"/>
    <lineage>
        <taxon>Bacteria</taxon>
        <taxon>Bacillati</taxon>
        <taxon>Actinomycetota</taxon>
        <taxon>Actinomycetes</taxon>
        <taxon>Micromonosporales</taxon>
        <taxon>Micromonosporaceae</taxon>
    </lineage>
</organism>
<dbReference type="InterPro" id="IPR000700">
    <property type="entry name" value="PAS-assoc_C"/>
</dbReference>
<dbReference type="SUPFAM" id="SSF55073">
    <property type="entry name" value="Nucleotide cyclase"/>
    <property type="match status" value="1"/>
</dbReference>
<dbReference type="InterPro" id="IPR043128">
    <property type="entry name" value="Rev_trsase/Diguanyl_cyclase"/>
</dbReference>
<dbReference type="Pfam" id="PF00990">
    <property type="entry name" value="GGDEF"/>
    <property type="match status" value="1"/>
</dbReference>